<feature type="region of interest" description="Disordered" evidence="1">
    <location>
        <begin position="52"/>
        <end position="98"/>
    </location>
</feature>
<evidence type="ECO:0000256" key="1">
    <source>
        <dbReference type="SAM" id="MobiDB-lite"/>
    </source>
</evidence>
<gene>
    <name evidence="2" type="ORF">EYF80_014787</name>
</gene>
<organism evidence="2 3">
    <name type="scientific">Liparis tanakae</name>
    <name type="common">Tanaka's snailfish</name>
    <dbReference type="NCBI Taxonomy" id="230148"/>
    <lineage>
        <taxon>Eukaryota</taxon>
        <taxon>Metazoa</taxon>
        <taxon>Chordata</taxon>
        <taxon>Craniata</taxon>
        <taxon>Vertebrata</taxon>
        <taxon>Euteleostomi</taxon>
        <taxon>Actinopterygii</taxon>
        <taxon>Neopterygii</taxon>
        <taxon>Teleostei</taxon>
        <taxon>Neoteleostei</taxon>
        <taxon>Acanthomorphata</taxon>
        <taxon>Eupercaria</taxon>
        <taxon>Perciformes</taxon>
        <taxon>Cottioidei</taxon>
        <taxon>Cottales</taxon>
        <taxon>Liparidae</taxon>
        <taxon>Liparis</taxon>
    </lineage>
</organism>
<feature type="compositionally biased region" description="Basic residues" evidence="1">
    <location>
        <begin position="133"/>
        <end position="145"/>
    </location>
</feature>
<feature type="region of interest" description="Disordered" evidence="1">
    <location>
        <begin position="1"/>
        <end position="37"/>
    </location>
</feature>
<dbReference type="AlphaFoldDB" id="A0A4Z2IBF7"/>
<feature type="region of interest" description="Disordered" evidence="1">
    <location>
        <begin position="119"/>
        <end position="145"/>
    </location>
</feature>
<evidence type="ECO:0000313" key="3">
    <source>
        <dbReference type="Proteomes" id="UP000314294"/>
    </source>
</evidence>
<feature type="compositionally biased region" description="Polar residues" evidence="1">
    <location>
        <begin position="1"/>
        <end position="12"/>
    </location>
</feature>
<feature type="compositionally biased region" description="Basic and acidic residues" evidence="1">
    <location>
        <begin position="75"/>
        <end position="98"/>
    </location>
</feature>
<reference evidence="2 3" key="1">
    <citation type="submission" date="2019-03" db="EMBL/GenBank/DDBJ databases">
        <title>First draft genome of Liparis tanakae, snailfish: a comprehensive survey of snailfish specific genes.</title>
        <authorList>
            <person name="Kim W."/>
            <person name="Song I."/>
            <person name="Jeong J.-H."/>
            <person name="Kim D."/>
            <person name="Kim S."/>
            <person name="Ryu S."/>
            <person name="Song J.Y."/>
            <person name="Lee S.K."/>
        </authorList>
    </citation>
    <scope>NUCLEOTIDE SEQUENCE [LARGE SCALE GENOMIC DNA]</scope>
    <source>
        <tissue evidence="2">Muscle</tissue>
    </source>
</reference>
<name>A0A4Z2IBF7_9TELE</name>
<accession>A0A4Z2IBF7</accession>
<proteinExistence type="predicted"/>
<dbReference type="Proteomes" id="UP000314294">
    <property type="component" value="Unassembled WGS sequence"/>
</dbReference>
<dbReference type="EMBL" id="SRLO01000108">
    <property type="protein sequence ID" value="TNN75041.1"/>
    <property type="molecule type" value="Genomic_DNA"/>
</dbReference>
<keyword evidence="3" id="KW-1185">Reference proteome</keyword>
<comment type="caution">
    <text evidence="2">The sequence shown here is derived from an EMBL/GenBank/DDBJ whole genome shotgun (WGS) entry which is preliminary data.</text>
</comment>
<sequence length="145" mass="16420">MVTHRTAVSVQENLKDDGMEKKKKKKQHMAPLTPGAVLGPIWCCWTGQTSAAVNHGREEQSHSVQKRWTVPYPPAEDKGRAPPKQEEKQSDIEKARDWISGEERMEGWMDGGMEGWTDGGVEVYGEPKESRRNVRRVRRGRLPAA</sequence>
<protein>
    <submittedName>
        <fullName evidence="2">Uncharacterized protein</fullName>
    </submittedName>
</protein>
<evidence type="ECO:0000313" key="2">
    <source>
        <dbReference type="EMBL" id="TNN75041.1"/>
    </source>
</evidence>